<feature type="region of interest" description="Disordered" evidence="2">
    <location>
        <begin position="220"/>
        <end position="240"/>
    </location>
</feature>
<dbReference type="Proteomes" id="UP001497480">
    <property type="component" value="Unassembled WGS sequence"/>
</dbReference>
<dbReference type="AlphaFoldDB" id="A0AAV1Y4X7"/>
<dbReference type="InterPro" id="IPR013087">
    <property type="entry name" value="Znf_C2H2_type"/>
</dbReference>
<reference evidence="4 5" key="1">
    <citation type="submission" date="2024-03" db="EMBL/GenBank/DDBJ databases">
        <authorList>
            <person name="Martinez-Hernandez J."/>
        </authorList>
    </citation>
    <scope>NUCLEOTIDE SEQUENCE [LARGE SCALE GENOMIC DNA]</scope>
</reference>
<gene>
    <name evidence="4" type="ORF">LLUT_LOCUS29614</name>
</gene>
<feature type="domain" description="C2H2-type" evidence="3">
    <location>
        <begin position="130"/>
        <end position="158"/>
    </location>
</feature>
<evidence type="ECO:0000259" key="3">
    <source>
        <dbReference type="PROSITE" id="PS50157"/>
    </source>
</evidence>
<keyword evidence="5" id="KW-1185">Reference proteome</keyword>
<accession>A0AAV1Y4X7</accession>
<dbReference type="PROSITE" id="PS50157">
    <property type="entry name" value="ZINC_FINGER_C2H2_2"/>
    <property type="match status" value="1"/>
</dbReference>
<keyword evidence="1" id="KW-0863">Zinc-finger</keyword>
<comment type="caution">
    <text evidence="4">The sequence shown here is derived from an EMBL/GenBank/DDBJ whole genome shotgun (WGS) entry which is preliminary data.</text>
</comment>
<feature type="compositionally biased region" description="Acidic residues" evidence="2">
    <location>
        <begin position="229"/>
        <end position="240"/>
    </location>
</feature>
<organism evidence="4 5">
    <name type="scientific">Lupinus luteus</name>
    <name type="common">European yellow lupine</name>
    <dbReference type="NCBI Taxonomy" id="3873"/>
    <lineage>
        <taxon>Eukaryota</taxon>
        <taxon>Viridiplantae</taxon>
        <taxon>Streptophyta</taxon>
        <taxon>Embryophyta</taxon>
        <taxon>Tracheophyta</taxon>
        <taxon>Spermatophyta</taxon>
        <taxon>Magnoliopsida</taxon>
        <taxon>eudicotyledons</taxon>
        <taxon>Gunneridae</taxon>
        <taxon>Pentapetalae</taxon>
        <taxon>rosids</taxon>
        <taxon>fabids</taxon>
        <taxon>Fabales</taxon>
        <taxon>Fabaceae</taxon>
        <taxon>Papilionoideae</taxon>
        <taxon>50 kb inversion clade</taxon>
        <taxon>genistoids sensu lato</taxon>
        <taxon>core genistoids</taxon>
        <taxon>Genisteae</taxon>
        <taxon>Lupinus</taxon>
    </lineage>
</organism>
<dbReference type="EMBL" id="CAXHTB010000021">
    <property type="protein sequence ID" value="CAL0328554.1"/>
    <property type="molecule type" value="Genomic_DNA"/>
</dbReference>
<keyword evidence="1" id="KW-0479">Metal-binding</keyword>
<keyword evidence="1" id="KW-0862">Zinc</keyword>
<evidence type="ECO:0000256" key="2">
    <source>
        <dbReference type="SAM" id="MobiDB-lite"/>
    </source>
</evidence>
<name>A0AAV1Y4X7_LUPLU</name>
<dbReference type="GO" id="GO:0008270">
    <property type="term" value="F:zinc ion binding"/>
    <property type="evidence" value="ECO:0007669"/>
    <property type="project" value="UniProtKB-KW"/>
</dbReference>
<evidence type="ECO:0000313" key="5">
    <source>
        <dbReference type="Proteomes" id="UP001497480"/>
    </source>
</evidence>
<evidence type="ECO:0000313" key="4">
    <source>
        <dbReference type="EMBL" id="CAL0328554.1"/>
    </source>
</evidence>
<protein>
    <recommendedName>
        <fullName evidence="3">C2H2-type domain-containing protein</fullName>
    </recommendedName>
</protein>
<sequence>MANNPCGVLGARRSSSTPNELIVRSISAQELMSSNILYDPSIWGRYFSNLNSNTNYRHQGTINTQAPNSHHDLHNLSKYQSPTSIYHHIPPFNEINNNNSGIISTSSQFENVKEYDGRIHSLPNNKIGHYTCPRCMQEFEKSQSFAAHVRAKHYKNESIVEKTKRFVAKYRRRKLPSISASRARGTKGKKSVPRIDTVENQPLAIKDEQVEEVALQDNIIPLLPPPGNEAEDNFETNEEK</sequence>
<dbReference type="PROSITE" id="PS00028">
    <property type="entry name" value="ZINC_FINGER_C2H2_1"/>
    <property type="match status" value="1"/>
</dbReference>
<evidence type="ECO:0000256" key="1">
    <source>
        <dbReference type="PROSITE-ProRule" id="PRU00042"/>
    </source>
</evidence>
<proteinExistence type="predicted"/>